<feature type="compositionally biased region" description="Low complexity" evidence="1">
    <location>
        <begin position="18"/>
        <end position="31"/>
    </location>
</feature>
<dbReference type="AlphaFoldDB" id="A0A8H9HMB6"/>
<evidence type="ECO:0000313" key="3">
    <source>
        <dbReference type="Proteomes" id="UP000610124"/>
    </source>
</evidence>
<name>A0A8H9HMB6_KITAU</name>
<sequence length="111" mass="10131">MAGDGAFAEAEAGGDGALGEAAGEQTADPVGDGAGGPAAEGGGCFGGVGAGPVAFEAADQEGEGGRVADEGGGAVVVVGGDDGDAAVEDDQALEGLVEDPDLRAVPGTSSA</sequence>
<comment type="caution">
    <text evidence="2">The sequence shown here is derived from an EMBL/GenBank/DDBJ whole genome shotgun (WGS) entry which is preliminary data.</text>
</comment>
<evidence type="ECO:0000313" key="2">
    <source>
        <dbReference type="EMBL" id="GGU65520.1"/>
    </source>
</evidence>
<feature type="region of interest" description="Disordered" evidence="1">
    <location>
        <begin position="1"/>
        <end position="73"/>
    </location>
</feature>
<feature type="compositionally biased region" description="Gly residues" evidence="1">
    <location>
        <begin position="32"/>
        <end position="50"/>
    </location>
</feature>
<dbReference type="Proteomes" id="UP000610124">
    <property type="component" value="Unassembled WGS sequence"/>
</dbReference>
<proteinExistence type="predicted"/>
<gene>
    <name evidence="2" type="ORF">GCM10010502_15490</name>
</gene>
<dbReference type="RefSeq" id="WP_191898819.1">
    <property type="nucleotide sequence ID" value="NZ_BMUB01000003.1"/>
</dbReference>
<dbReference type="EMBL" id="BMUB01000003">
    <property type="protein sequence ID" value="GGU65520.1"/>
    <property type="molecule type" value="Genomic_DNA"/>
</dbReference>
<accession>A0A8H9HMB6</accession>
<evidence type="ECO:0000256" key="1">
    <source>
        <dbReference type="SAM" id="MobiDB-lite"/>
    </source>
</evidence>
<organism evidence="2 3">
    <name type="scientific">Kitasatospora aureofaciens</name>
    <name type="common">Streptomyces aureofaciens</name>
    <dbReference type="NCBI Taxonomy" id="1894"/>
    <lineage>
        <taxon>Bacteria</taxon>
        <taxon>Bacillati</taxon>
        <taxon>Actinomycetota</taxon>
        <taxon>Actinomycetes</taxon>
        <taxon>Kitasatosporales</taxon>
        <taxon>Streptomycetaceae</taxon>
        <taxon>Kitasatospora</taxon>
    </lineage>
</organism>
<reference evidence="2" key="1">
    <citation type="journal article" date="2014" name="Int. J. Syst. Evol. Microbiol.">
        <title>Complete genome sequence of Corynebacterium casei LMG S-19264T (=DSM 44701T), isolated from a smear-ripened cheese.</title>
        <authorList>
            <consortium name="US DOE Joint Genome Institute (JGI-PGF)"/>
            <person name="Walter F."/>
            <person name="Albersmeier A."/>
            <person name="Kalinowski J."/>
            <person name="Ruckert C."/>
        </authorList>
    </citation>
    <scope>NUCLEOTIDE SEQUENCE</scope>
    <source>
        <strain evidence="2">JCM 4434</strain>
    </source>
</reference>
<feature type="compositionally biased region" description="Low complexity" evidence="1">
    <location>
        <begin position="1"/>
        <end position="11"/>
    </location>
</feature>
<reference evidence="2" key="2">
    <citation type="submission" date="2020-09" db="EMBL/GenBank/DDBJ databases">
        <authorList>
            <person name="Sun Q."/>
            <person name="Ohkuma M."/>
        </authorList>
    </citation>
    <scope>NUCLEOTIDE SEQUENCE</scope>
    <source>
        <strain evidence="2">JCM 4434</strain>
    </source>
</reference>
<protein>
    <submittedName>
        <fullName evidence="2">Uncharacterized protein</fullName>
    </submittedName>
</protein>
<dbReference type="GeneID" id="97484706"/>